<keyword evidence="2" id="KW-1185">Reference proteome</keyword>
<comment type="caution">
    <text evidence="1">The sequence shown here is derived from an EMBL/GenBank/DDBJ whole genome shotgun (WGS) entry which is preliminary data.</text>
</comment>
<dbReference type="Proteomes" id="UP001418444">
    <property type="component" value="Unassembled WGS sequence"/>
</dbReference>
<name>A0ABP7PBF0_9ACTN</name>
<organism evidence="1 2">
    <name type="scientific">Gordonia caeni</name>
    <dbReference type="NCBI Taxonomy" id="1007097"/>
    <lineage>
        <taxon>Bacteria</taxon>
        <taxon>Bacillati</taxon>
        <taxon>Actinomycetota</taxon>
        <taxon>Actinomycetes</taxon>
        <taxon>Mycobacteriales</taxon>
        <taxon>Gordoniaceae</taxon>
        <taxon>Gordonia</taxon>
    </lineage>
</organism>
<protein>
    <submittedName>
        <fullName evidence="1">Uncharacterized protein</fullName>
    </submittedName>
</protein>
<sequence length="102" mass="10855">MSAHSVVAEGLASHRVPFPGVIANFALAALSKAGYAVVKLPEAVRNRRGEPEWHSGLAKIGLNQNGVFWTGTFQPAPSDVEEFAAALLAAERHRVAEAVDHD</sequence>
<reference evidence="2" key="1">
    <citation type="journal article" date="2019" name="Int. J. Syst. Evol. Microbiol.">
        <title>The Global Catalogue of Microorganisms (GCM) 10K type strain sequencing project: providing services to taxonomists for standard genome sequencing and annotation.</title>
        <authorList>
            <consortium name="The Broad Institute Genomics Platform"/>
            <consortium name="The Broad Institute Genome Sequencing Center for Infectious Disease"/>
            <person name="Wu L."/>
            <person name="Ma J."/>
        </authorList>
    </citation>
    <scope>NUCLEOTIDE SEQUENCE [LARGE SCALE GENOMIC DNA]</scope>
    <source>
        <strain evidence="2">JCM 16923</strain>
    </source>
</reference>
<dbReference type="RefSeq" id="WP_344783978.1">
    <property type="nucleotide sequence ID" value="NZ_BAAAZW010000006.1"/>
</dbReference>
<gene>
    <name evidence="1" type="ORF">GCM10022231_23860</name>
</gene>
<dbReference type="EMBL" id="BAAAZW010000006">
    <property type="protein sequence ID" value="GAA3962859.1"/>
    <property type="molecule type" value="Genomic_DNA"/>
</dbReference>
<proteinExistence type="predicted"/>
<evidence type="ECO:0000313" key="2">
    <source>
        <dbReference type="Proteomes" id="UP001418444"/>
    </source>
</evidence>
<evidence type="ECO:0000313" key="1">
    <source>
        <dbReference type="EMBL" id="GAA3962859.1"/>
    </source>
</evidence>
<accession>A0ABP7PBF0</accession>